<evidence type="ECO:0000259" key="1">
    <source>
        <dbReference type="Pfam" id="PF09364"/>
    </source>
</evidence>
<dbReference type="InterPro" id="IPR005593">
    <property type="entry name" value="Xul5P/Fru6P_PKetolase"/>
</dbReference>
<feature type="domain" description="Xylulose 5-phosphate/Fructose 6-phosphate phosphoketolase N-terminal" evidence="1">
    <location>
        <begin position="64"/>
        <end position="306"/>
    </location>
</feature>
<dbReference type="PANTHER" id="PTHR31273">
    <property type="entry name" value="PHOSPHOKETOLASE-RELATED"/>
    <property type="match status" value="1"/>
</dbReference>
<dbReference type="RefSeq" id="WP_039802697.1">
    <property type="nucleotide sequence ID" value="NZ_CP010415.1"/>
</dbReference>
<reference evidence="2 3" key="1">
    <citation type="journal article" date="2015" name="PLoS ONE">
        <title>Azotobacter Genomes: The Genome of Azotobacter chroococcum NCIMB 8003 (ATCC 4412).</title>
        <authorList>
            <person name="Robson R.L."/>
            <person name="Jones R."/>
            <person name="Robson R.M."/>
            <person name="Schwartz A."/>
            <person name="Richardson T.H."/>
        </authorList>
    </citation>
    <scope>NUCLEOTIDE SEQUENCE [LARGE SCALE GENOMIC DNA]</scope>
    <source>
        <strain evidence="2 3">NCIMB 8003</strain>
    </source>
</reference>
<dbReference type="AlphaFoldDB" id="A0A0C4WQX3"/>
<dbReference type="InterPro" id="IPR029061">
    <property type="entry name" value="THDP-binding"/>
</dbReference>
<dbReference type="Pfam" id="PF03894">
    <property type="entry name" value="XFP"/>
    <property type="match status" value="1"/>
</dbReference>
<evidence type="ECO:0000313" key="2">
    <source>
        <dbReference type="EMBL" id="AJE20657.1"/>
    </source>
</evidence>
<dbReference type="HOGENOM" id="CLU_019087_0_0_6"/>
<protein>
    <submittedName>
        <fullName evidence="2">D-xylulose 5-phosphate/D-fructose 6-phosphate phosphoketolase family protein</fullName>
    </submittedName>
</protein>
<name>A0A0C4WQX3_9GAMM</name>
<gene>
    <name evidence="2" type="ORF">Achr_11770</name>
</gene>
<dbReference type="GO" id="GO:0016832">
    <property type="term" value="F:aldehyde-lyase activity"/>
    <property type="evidence" value="ECO:0007669"/>
    <property type="project" value="InterPro"/>
</dbReference>
<organism evidence="2 3">
    <name type="scientific">Azotobacter chroococcum NCIMB 8003</name>
    <dbReference type="NCBI Taxonomy" id="1328314"/>
    <lineage>
        <taxon>Bacteria</taxon>
        <taxon>Pseudomonadati</taxon>
        <taxon>Pseudomonadota</taxon>
        <taxon>Gammaproteobacteria</taxon>
        <taxon>Pseudomonadales</taxon>
        <taxon>Pseudomonadaceae</taxon>
        <taxon>Azotobacter</taxon>
    </lineage>
</organism>
<proteinExistence type="predicted"/>
<sequence length="809" mass="88270">MPQILPPLAELDEHARVEPSFEHWRQGYGPLQHAAETQAGVFRLAHQLVQAGLQPDVASVYRLLHALDRLTAAGLWLVVHMTYARRVRLDGAPLEAADFKADPEGHTGGALNMVPAYAGYLALNVLSGENRGWLMGQGHCVAAIDALNLLTGNQLPEQALAYPCDEAGMTRLVQDFYGYRQAADGRPAAPLGSHVNAHTAGGIAEGGYLGFAELQYAHLPLPGETLVAFLSDGAAEEQRGSDWMPRWWRAEDCGVALPVMIANGRRIEQRTELGSHEGLEGFRQHLRRCGFDPIGFDGRDPAAFACTLWEMQQRLGRRVEELERGILRYPLPIPYGIAETVKGFGFYGAGSNAAHNLPLPDCPQRDADSRELFNRHAAALWVPPPELSAACGLFSAARQGRPLARDNPLATRHPPAPALPALHYRKAGEQTSPMSALDRFFVDMVQANPGLRPRVGNPDELASNRLGGVLKALRHRVCQPESELEALDGKVITALNEEAVVSACLGNQGGLNLVASYEAFCVKMLGAVRQCLIFARQQKEAGRPAGWLGWPLVATSHTWENGKNQQSHQDTTFSEALLGEMGDMLRVLFPADHNSLLALLPSVYEARGQLACLVVPKRERPVLFERSQAEQLAREGALIVEEQAGAEPLLLIANGSYQLAEMLRAAARLKAAGQAYRLVYLQEPGRFRAPRDRWEAAALADGELIARLFPDSHGRRVLLSHMRPEVARGHLWPILPDARRTLALGYRNAGGTLDEAGMLFANRASWAHVLEACSTLLGEPVTALLTREEADILAGHGDPAQLRAFRQGS</sequence>
<accession>A0A0C4WQX3</accession>
<evidence type="ECO:0000313" key="3">
    <source>
        <dbReference type="Proteomes" id="UP000068210"/>
    </source>
</evidence>
<keyword evidence="3" id="KW-1185">Reference proteome</keyword>
<dbReference type="Gene3D" id="3.40.50.970">
    <property type="match status" value="2"/>
</dbReference>
<dbReference type="EMBL" id="CP010415">
    <property type="protein sequence ID" value="AJE20657.1"/>
    <property type="molecule type" value="Genomic_DNA"/>
</dbReference>
<dbReference type="Pfam" id="PF09364">
    <property type="entry name" value="XFP_N"/>
    <property type="match status" value="1"/>
</dbReference>
<dbReference type="PIRSF" id="PIRSF017245">
    <property type="entry name" value="Phosphoketolase"/>
    <property type="match status" value="1"/>
</dbReference>
<dbReference type="Proteomes" id="UP000068210">
    <property type="component" value="Chromosome"/>
</dbReference>
<dbReference type="KEGG" id="acx:Achr_11770"/>
<dbReference type="InterPro" id="IPR018970">
    <property type="entry name" value="Xul5P/Fru6P_PKetolase_N"/>
</dbReference>
<dbReference type="STRING" id="1328314.Achr_11770"/>
<dbReference type="PANTHER" id="PTHR31273:SF0">
    <property type="entry name" value="PHOSPHOKETOLASE-RELATED"/>
    <property type="match status" value="1"/>
</dbReference>
<dbReference type="GO" id="GO:0005975">
    <property type="term" value="P:carbohydrate metabolic process"/>
    <property type="evidence" value="ECO:0007669"/>
    <property type="project" value="InterPro"/>
</dbReference>
<dbReference type="SUPFAM" id="SSF52518">
    <property type="entry name" value="Thiamin diphosphate-binding fold (THDP-binding)"/>
    <property type="match status" value="2"/>
</dbReference>